<proteinExistence type="predicted"/>
<dbReference type="EMBL" id="NRPP01000003">
    <property type="protein sequence ID" value="TFJ29513.1"/>
    <property type="molecule type" value="Genomic_DNA"/>
</dbReference>
<feature type="transmembrane region" description="Helical" evidence="6">
    <location>
        <begin position="125"/>
        <end position="150"/>
    </location>
</feature>
<dbReference type="Proteomes" id="UP000297938">
    <property type="component" value="Unassembled WGS sequence"/>
</dbReference>
<sequence>MSLMERAVLSIRHRPVKNSLLFLIYIGIASTFYVLFSIQNQLSNSLLYLNDALSFNQKHQIALAKSFKTLLANVTQQQQTLNHYLVLIVIFSLLFLLALQSFFLYQRKKEFQNFSLIGEKKKNLFAQILLENVLVLNVALLSLVVILSFFTRPITTQIQQLELNFIHSNQVALSVSPHQESLNNEPSQSDNEMKVTRFNTTLPITRSQENFTVNFATTVQDYLKFILVMNAFIASSLILPTFYFVQRSNSFN</sequence>
<dbReference type="GO" id="GO:0005886">
    <property type="term" value="C:plasma membrane"/>
    <property type="evidence" value="ECO:0007669"/>
    <property type="project" value="UniProtKB-SubCell"/>
</dbReference>
<keyword evidence="5 6" id="KW-0472">Membrane</keyword>
<keyword evidence="4 6" id="KW-1133">Transmembrane helix</keyword>
<protein>
    <submittedName>
        <fullName evidence="8">ABC transporter permease</fullName>
    </submittedName>
</protein>
<keyword evidence="2" id="KW-1003">Cell membrane</keyword>
<dbReference type="RefSeq" id="WP_074401949.1">
    <property type="nucleotide sequence ID" value="NZ_CBCPJQ010000004.1"/>
</dbReference>
<accession>A0A2R7ZYK3</accession>
<comment type="caution">
    <text evidence="8">The sequence shown here is derived from an EMBL/GenBank/DDBJ whole genome shotgun (WGS) entry which is preliminary data.</text>
</comment>
<comment type="subcellular location">
    <subcellularLocation>
        <location evidence="1">Cell membrane</location>
        <topology evidence="1">Multi-pass membrane protein</topology>
    </subcellularLocation>
</comment>
<feature type="transmembrane region" description="Helical" evidence="6">
    <location>
        <begin position="222"/>
        <end position="245"/>
    </location>
</feature>
<gene>
    <name evidence="8" type="ORF">CKN69_01420</name>
</gene>
<keyword evidence="3 6" id="KW-0812">Transmembrane</keyword>
<evidence type="ECO:0000256" key="4">
    <source>
        <dbReference type="ARBA" id="ARBA00022989"/>
    </source>
</evidence>
<feature type="transmembrane region" description="Helical" evidence="6">
    <location>
        <begin position="20"/>
        <end position="38"/>
    </location>
</feature>
<feature type="transmembrane region" description="Helical" evidence="6">
    <location>
        <begin position="84"/>
        <end position="105"/>
    </location>
</feature>
<evidence type="ECO:0000259" key="7">
    <source>
        <dbReference type="Pfam" id="PF02687"/>
    </source>
</evidence>
<evidence type="ECO:0000256" key="5">
    <source>
        <dbReference type="ARBA" id="ARBA00023136"/>
    </source>
</evidence>
<evidence type="ECO:0000256" key="1">
    <source>
        <dbReference type="ARBA" id="ARBA00004651"/>
    </source>
</evidence>
<name>A0A2R7ZYK3_CARDV</name>
<organism evidence="8 9">
    <name type="scientific">Carnobacterium divergens</name>
    <name type="common">Lactobacillus divergens</name>
    <dbReference type="NCBI Taxonomy" id="2748"/>
    <lineage>
        <taxon>Bacteria</taxon>
        <taxon>Bacillati</taxon>
        <taxon>Bacillota</taxon>
        <taxon>Bacilli</taxon>
        <taxon>Lactobacillales</taxon>
        <taxon>Carnobacteriaceae</taxon>
        <taxon>Carnobacterium</taxon>
    </lineage>
</organism>
<evidence type="ECO:0000313" key="8">
    <source>
        <dbReference type="EMBL" id="TFJ29513.1"/>
    </source>
</evidence>
<feature type="domain" description="ABC3 transporter permease C-terminal" evidence="7">
    <location>
        <begin position="85"/>
        <end position="167"/>
    </location>
</feature>
<reference evidence="8 9" key="1">
    <citation type="journal article" date="2018" name="Int. J. Food Microbiol.">
        <title>Growth of Carnobacterium spp. isolated from chilled vacuum-packaged meat under relevant acidic conditions.</title>
        <authorList>
            <person name="Zhang P."/>
            <person name="Badoni M."/>
            <person name="Ganzle M."/>
            <person name="Yang X."/>
        </authorList>
    </citation>
    <scope>NUCLEOTIDE SEQUENCE [LARGE SCALE GENOMIC DNA]</scope>
    <source>
        <strain evidence="8 9">B2</strain>
    </source>
</reference>
<dbReference type="Pfam" id="PF02687">
    <property type="entry name" value="FtsX"/>
    <property type="match status" value="1"/>
</dbReference>
<evidence type="ECO:0000256" key="6">
    <source>
        <dbReference type="SAM" id="Phobius"/>
    </source>
</evidence>
<dbReference type="InterPro" id="IPR003838">
    <property type="entry name" value="ABC3_permease_C"/>
</dbReference>
<dbReference type="STRING" id="2748.CDIV41_230068"/>
<evidence type="ECO:0000256" key="3">
    <source>
        <dbReference type="ARBA" id="ARBA00022692"/>
    </source>
</evidence>
<dbReference type="AlphaFoldDB" id="A0A2R7ZYK3"/>
<evidence type="ECO:0000313" key="9">
    <source>
        <dbReference type="Proteomes" id="UP000297938"/>
    </source>
</evidence>
<evidence type="ECO:0000256" key="2">
    <source>
        <dbReference type="ARBA" id="ARBA00022475"/>
    </source>
</evidence>